<dbReference type="InterPro" id="IPR018306">
    <property type="entry name" value="Phage_T5_Orf172_DNA-bd"/>
</dbReference>
<dbReference type="AlphaFoldDB" id="A0A1C1D206"/>
<protein>
    <recommendedName>
        <fullName evidence="2">Bacteriophage T5 Orf172 DNA-binding domain-containing protein</fullName>
    </recommendedName>
</protein>
<dbReference type="VEuPathDB" id="FungiDB:CLCR_02809"/>
<evidence type="ECO:0000259" key="2">
    <source>
        <dbReference type="SMART" id="SM00974"/>
    </source>
</evidence>
<dbReference type="PANTHER" id="PTHR28094:SF1">
    <property type="entry name" value="MEIOTICALLY UP-REGULATED GENE 113 PROTEIN"/>
    <property type="match status" value="1"/>
</dbReference>
<dbReference type="Proteomes" id="UP000094526">
    <property type="component" value="Unassembled WGS sequence"/>
</dbReference>
<feature type="domain" description="Bacteriophage T5 Orf172 DNA-binding" evidence="2">
    <location>
        <begin position="516"/>
        <end position="610"/>
    </location>
</feature>
<gene>
    <name evidence="3" type="ORF">CLCR_02809</name>
</gene>
<proteinExistence type="predicted"/>
<reference evidence="4" key="1">
    <citation type="submission" date="2015-07" db="EMBL/GenBank/DDBJ databases">
        <authorList>
            <person name="Teixeira M.M."/>
            <person name="Souza R.C."/>
            <person name="Almeida L.G."/>
            <person name="Vicente V.A."/>
            <person name="de Hoog S."/>
            <person name="Bocca A.L."/>
            <person name="de Almeida S.R."/>
            <person name="Vasconcelos A.T."/>
            <person name="Felipe M.S."/>
        </authorList>
    </citation>
    <scope>NUCLEOTIDE SEQUENCE [LARGE SCALE GENOMIC DNA]</scope>
    <source>
        <strain evidence="4">KSF</strain>
    </source>
</reference>
<name>A0A1C1D206_9EURO</name>
<comment type="caution">
    <text evidence="3">The sequence shown here is derived from an EMBL/GenBank/DDBJ whole genome shotgun (WGS) entry which is preliminary data.</text>
</comment>
<feature type="region of interest" description="Disordered" evidence="1">
    <location>
        <begin position="1"/>
        <end position="77"/>
    </location>
</feature>
<dbReference type="SMART" id="SM00974">
    <property type="entry name" value="T5orf172"/>
    <property type="match status" value="1"/>
</dbReference>
<feature type="region of interest" description="Disordered" evidence="1">
    <location>
        <begin position="415"/>
        <end position="461"/>
    </location>
</feature>
<dbReference type="Pfam" id="PF10544">
    <property type="entry name" value="T5orf172"/>
    <property type="match status" value="1"/>
</dbReference>
<dbReference type="eggNOG" id="ENOG502SIWC">
    <property type="taxonomic scope" value="Eukaryota"/>
</dbReference>
<accession>A0A1C1D206</accession>
<dbReference type="EMBL" id="LGRB01000003">
    <property type="protein sequence ID" value="OCT54724.1"/>
    <property type="molecule type" value="Genomic_DNA"/>
</dbReference>
<feature type="compositionally biased region" description="Polar residues" evidence="1">
    <location>
        <begin position="425"/>
        <end position="443"/>
    </location>
</feature>
<dbReference type="PANTHER" id="PTHR28094">
    <property type="entry name" value="MEIOTICALLY UP-REGULATED GENE 113 PROTEIN"/>
    <property type="match status" value="1"/>
</dbReference>
<evidence type="ECO:0000256" key="1">
    <source>
        <dbReference type="SAM" id="MobiDB-lite"/>
    </source>
</evidence>
<feature type="compositionally biased region" description="Gly residues" evidence="1">
    <location>
        <begin position="672"/>
        <end position="681"/>
    </location>
</feature>
<feature type="compositionally biased region" description="Polar residues" evidence="1">
    <location>
        <begin position="225"/>
        <end position="235"/>
    </location>
</feature>
<sequence>MASVHGRRILTPHRRRPASQQTSTHPLISLVNLDHASYTPSPATPELEWVETPPATEDPQTPGHHPELDDGVLSPHSPLAVRNTDLARHDIHVLDLAQLDSDVPKQILSKQLSETSPSRRLFQTELSIASLSVPSWRRPSPPSGNAPVAPGSLLKSEAEEVKPVRTALPASGPRPSSTQSCDGTIGTHAAAGRIAAAANGIKTENGLVSSEGTVVATSKAEPPAINSTTAPSPGSSRKKPLTLSVAWELNAKLSKILPFEAVERFQADRLRCIATTQAGSRCQNSTSRTSKGDFVAALSEALLSLQRSFDFAAFAEHMAPWIESVMCKRWHRTQSLARLDELSSYSWKPQEMVTSNAHRNTAIANSVEAVFKLWSLALVSLPPPRGNAADPPAQGDVDIVQGAHRSTFDFSRATAEGNHVARQQARPNAATTTSRAGPSQATTDTRKPESAAPAQVLVRSKTTHVSTHLNHRFVKYIPSGKTKDLSPEQLIRQILPMPLTPADMHRTGFIYIYWHPPNMGYVKIGYSTNVEKRLADWKRQCRFDLAEHKTEESATAARVRICHLHRVEALIHAELKEYRLLEPSCTGCGRSHKEWFHVHPNHAQRVRAKWTSRSFYSGGLLDAGLRDDEDIDKLCELVEAESLPPLSRSSMQKKTTKAKVNGKISRWSSNSGTGGGGGGGGGRREVRGRR</sequence>
<feature type="region of interest" description="Disordered" evidence="1">
    <location>
        <begin position="218"/>
        <end position="239"/>
    </location>
</feature>
<evidence type="ECO:0000313" key="3">
    <source>
        <dbReference type="EMBL" id="OCT54724.1"/>
    </source>
</evidence>
<dbReference type="OrthoDB" id="2417614at2759"/>
<organism evidence="3 4">
    <name type="scientific">Cladophialophora carrionii</name>
    <dbReference type="NCBI Taxonomy" id="86049"/>
    <lineage>
        <taxon>Eukaryota</taxon>
        <taxon>Fungi</taxon>
        <taxon>Dikarya</taxon>
        <taxon>Ascomycota</taxon>
        <taxon>Pezizomycotina</taxon>
        <taxon>Eurotiomycetes</taxon>
        <taxon>Chaetothyriomycetidae</taxon>
        <taxon>Chaetothyriales</taxon>
        <taxon>Herpotrichiellaceae</taxon>
        <taxon>Cladophialophora</taxon>
    </lineage>
</organism>
<keyword evidence="4" id="KW-1185">Reference proteome</keyword>
<evidence type="ECO:0000313" key="4">
    <source>
        <dbReference type="Proteomes" id="UP000094526"/>
    </source>
</evidence>
<dbReference type="STRING" id="86049.A0A1C1D206"/>
<feature type="compositionally biased region" description="Basic residues" evidence="1">
    <location>
        <begin position="1"/>
        <end position="17"/>
    </location>
</feature>
<feature type="region of interest" description="Disordered" evidence="1">
    <location>
        <begin position="645"/>
        <end position="690"/>
    </location>
</feature>
<dbReference type="InterPro" id="IPR053006">
    <property type="entry name" value="Meiosis_regulatory"/>
</dbReference>
<dbReference type="VEuPathDB" id="FungiDB:G647_04823"/>